<sequence>MKDILRRVFWPILRFFETSENSGAHKKSHRVALNIVGVLFILLSFGSAVAGYTSGQIAAFIPVLVFFSVGLVAVVLGTLGSNAAVSKIWGVR</sequence>
<organism evidence="2 3">
    <name type="scientific">Franzmannia qiaohouensis</name>
    <dbReference type="NCBI Taxonomy" id="1329370"/>
    <lineage>
        <taxon>Bacteria</taxon>
        <taxon>Pseudomonadati</taxon>
        <taxon>Pseudomonadota</taxon>
        <taxon>Gammaproteobacteria</taxon>
        <taxon>Oceanospirillales</taxon>
        <taxon>Halomonadaceae</taxon>
        <taxon>Franzmannia</taxon>
    </lineage>
</organism>
<keyword evidence="1" id="KW-1133">Transmembrane helix</keyword>
<comment type="caution">
    <text evidence="2">The sequence shown here is derived from an EMBL/GenBank/DDBJ whole genome shotgun (WGS) entry which is preliminary data.</text>
</comment>
<keyword evidence="3" id="KW-1185">Reference proteome</keyword>
<evidence type="ECO:0000313" key="3">
    <source>
        <dbReference type="Proteomes" id="UP001251374"/>
    </source>
</evidence>
<gene>
    <name evidence="2" type="ORF">QC821_21080</name>
</gene>
<keyword evidence="1" id="KW-0472">Membrane</keyword>
<keyword evidence="1" id="KW-0812">Transmembrane</keyword>
<reference evidence="2 3" key="1">
    <citation type="submission" date="2023-04" db="EMBL/GenBank/DDBJ databases">
        <title>A long-awaited taxogenomic arrangement of the family Halomonadaceae.</title>
        <authorList>
            <person name="De La Haba R."/>
            <person name="Chuvochina M."/>
            <person name="Wittouck S."/>
            <person name="Arahal D.R."/>
            <person name="Sanchez-Porro C."/>
            <person name="Hugenholtz P."/>
            <person name="Ventosa A."/>
        </authorList>
    </citation>
    <scope>NUCLEOTIDE SEQUENCE [LARGE SCALE GENOMIC DNA]</scope>
    <source>
        <strain evidence="2 3">DSM 26770</strain>
    </source>
</reference>
<evidence type="ECO:0000256" key="1">
    <source>
        <dbReference type="SAM" id="Phobius"/>
    </source>
</evidence>
<accession>A0ABU1HJV9</accession>
<dbReference type="RefSeq" id="WP_309725394.1">
    <property type="nucleotide sequence ID" value="NZ_JARWAM010000029.1"/>
</dbReference>
<dbReference type="Proteomes" id="UP001251374">
    <property type="component" value="Unassembled WGS sequence"/>
</dbReference>
<protein>
    <submittedName>
        <fullName evidence="2">Uncharacterized protein</fullName>
    </submittedName>
</protein>
<evidence type="ECO:0000313" key="2">
    <source>
        <dbReference type="EMBL" id="MDR5907773.1"/>
    </source>
</evidence>
<feature type="transmembrane region" description="Helical" evidence="1">
    <location>
        <begin position="57"/>
        <end position="79"/>
    </location>
</feature>
<dbReference type="EMBL" id="JARWAM010000029">
    <property type="protein sequence ID" value="MDR5907773.1"/>
    <property type="molecule type" value="Genomic_DNA"/>
</dbReference>
<name>A0ABU1HJV9_9GAMM</name>
<feature type="transmembrane region" description="Helical" evidence="1">
    <location>
        <begin position="31"/>
        <end position="51"/>
    </location>
</feature>
<proteinExistence type="predicted"/>